<dbReference type="InterPro" id="IPR010260">
    <property type="entry name" value="AlpA"/>
</dbReference>
<name>A0AAC9B718_AERVE</name>
<gene>
    <name evidence="1" type="ORF">WM43_09260</name>
</gene>
<dbReference type="RefSeq" id="WP_064338765.1">
    <property type="nucleotide sequence ID" value="NZ_CP121859.1"/>
</dbReference>
<evidence type="ECO:0000313" key="2">
    <source>
        <dbReference type="Proteomes" id="UP000076809"/>
    </source>
</evidence>
<dbReference type="Pfam" id="PF05930">
    <property type="entry name" value="Phage_AlpA"/>
    <property type="match status" value="1"/>
</dbReference>
<dbReference type="Proteomes" id="UP000076809">
    <property type="component" value="Chromosome"/>
</dbReference>
<dbReference type="AlphaFoldDB" id="A0AAC9B718"/>
<proteinExistence type="predicted"/>
<reference evidence="1 2" key="1">
    <citation type="journal article" date="2016" name="J. Clin. Microbiol.">
        <title>Detection and Whole-Genome Sequencing of Carbapenemase-Producing Aeromonas hydrophila Isolates from Routine Perirectal Surveillance Culture.</title>
        <authorList>
            <person name="Hughes H.Y."/>
            <person name="Conlan S.P."/>
            <person name="Lau A.F."/>
            <person name="Dekker J.P."/>
            <person name="Michelin A.V."/>
            <person name="Youn J.H."/>
            <person name="Henderson D.K."/>
            <person name="Frank K.M."/>
            <person name="Segre J.A."/>
            <person name="Palmore T.N."/>
        </authorList>
    </citation>
    <scope>NUCLEOTIDE SEQUENCE [LARGE SCALE GENOMIC DNA]</scope>
    <source>
        <strain evidence="1 2">AVNIH1</strain>
    </source>
</reference>
<protein>
    <recommendedName>
        <fullName evidence="3">AlpA family phage regulatory protein</fullName>
    </recommendedName>
</protein>
<sequence>MSQTAQLIDQNGLCHKLAISRPTLWRRRKDDPAFPKPIFIGPRAVRFCLADVEAYIEHLAAKGGRK</sequence>
<accession>A0AAC9B718</accession>
<dbReference type="EMBL" id="CP014774">
    <property type="protein sequence ID" value="ANB52840.1"/>
    <property type="molecule type" value="Genomic_DNA"/>
</dbReference>
<evidence type="ECO:0008006" key="3">
    <source>
        <dbReference type="Google" id="ProtNLM"/>
    </source>
</evidence>
<evidence type="ECO:0000313" key="1">
    <source>
        <dbReference type="EMBL" id="ANB52840.1"/>
    </source>
</evidence>
<organism evidence="1 2">
    <name type="scientific">Aeromonas veronii</name>
    <dbReference type="NCBI Taxonomy" id="654"/>
    <lineage>
        <taxon>Bacteria</taxon>
        <taxon>Pseudomonadati</taxon>
        <taxon>Pseudomonadota</taxon>
        <taxon>Gammaproteobacteria</taxon>
        <taxon>Aeromonadales</taxon>
        <taxon>Aeromonadaceae</taxon>
        <taxon>Aeromonas</taxon>
    </lineage>
</organism>